<keyword evidence="2" id="KW-1185">Reference proteome</keyword>
<protein>
    <submittedName>
        <fullName evidence="1">Uncharacterized protein</fullName>
    </submittedName>
</protein>
<dbReference type="AlphaFoldDB" id="A0A0C3BX69"/>
<gene>
    <name evidence="1" type="ORF">PILCRDRAFT_820939</name>
</gene>
<evidence type="ECO:0000313" key="1">
    <source>
        <dbReference type="EMBL" id="KIM82032.1"/>
    </source>
</evidence>
<proteinExistence type="predicted"/>
<reference evidence="1 2" key="1">
    <citation type="submission" date="2014-04" db="EMBL/GenBank/DDBJ databases">
        <authorList>
            <consortium name="DOE Joint Genome Institute"/>
            <person name="Kuo A."/>
            <person name="Tarkka M."/>
            <person name="Buscot F."/>
            <person name="Kohler A."/>
            <person name="Nagy L.G."/>
            <person name="Floudas D."/>
            <person name="Copeland A."/>
            <person name="Barry K.W."/>
            <person name="Cichocki N."/>
            <person name="Veneault-Fourrey C."/>
            <person name="LaButti K."/>
            <person name="Lindquist E.A."/>
            <person name="Lipzen A."/>
            <person name="Lundell T."/>
            <person name="Morin E."/>
            <person name="Murat C."/>
            <person name="Sun H."/>
            <person name="Tunlid A."/>
            <person name="Henrissat B."/>
            <person name="Grigoriev I.V."/>
            <person name="Hibbett D.S."/>
            <person name="Martin F."/>
            <person name="Nordberg H.P."/>
            <person name="Cantor M.N."/>
            <person name="Hua S.X."/>
        </authorList>
    </citation>
    <scope>NUCLEOTIDE SEQUENCE [LARGE SCALE GENOMIC DNA]</scope>
    <source>
        <strain evidence="1 2">F 1598</strain>
    </source>
</reference>
<dbReference type="InParanoid" id="A0A0C3BX69"/>
<dbReference type="OrthoDB" id="2748701at2759"/>
<dbReference type="HOGENOM" id="CLU_041942_1_0_1"/>
<name>A0A0C3BX69_PILCF</name>
<reference evidence="2" key="2">
    <citation type="submission" date="2015-01" db="EMBL/GenBank/DDBJ databases">
        <title>Evolutionary Origins and Diversification of the Mycorrhizal Mutualists.</title>
        <authorList>
            <consortium name="DOE Joint Genome Institute"/>
            <consortium name="Mycorrhizal Genomics Consortium"/>
            <person name="Kohler A."/>
            <person name="Kuo A."/>
            <person name="Nagy L.G."/>
            <person name="Floudas D."/>
            <person name="Copeland A."/>
            <person name="Barry K.W."/>
            <person name="Cichocki N."/>
            <person name="Veneault-Fourrey C."/>
            <person name="LaButti K."/>
            <person name="Lindquist E.A."/>
            <person name="Lipzen A."/>
            <person name="Lundell T."/>
            <person name="Morin E."/>
            <person name="Murat C."/>
            <person name="Riley R."/>
            <person name="Ohm R."/>
            <person name="Sun H."/>
            <person name="Tunlid A."/>
            <person name="Henrissat B."/>
            <person name="Grigoriev I.V."/>
            <person name="Hibbett D.S."/>
            <person name="Martin F."/>
        </authorList>
    </citation>
    <scope>NUCLEOTIDE SEQUENCE [LARGE SCALE GENOMIC DNA]</scope>
    <source>
        <strain evidence="2">F 1598</strain>
    </source>
</reference>
<sequence>MDRFPPEICSQIFSFACTDGGYTGRSLSTVSKYVHKTSKPYKYNSIRLYNLHSASAFASFLEKSSPDIVHSIVHLFVCNCGQNPDDQDMPYLPKASGTTSLRSRVSSRVSDLIPGRKRRQRRQIITESVDDLCRDGQTIAAIISILKLVAPTLRTLTICFVSRSYTLPFLEHTSPHPHFPRLPVLTELTLSYRAPLDSRFNYHFFCCPTSAASLPSLRRLDISAQAIDHHLPQTLFIHIAEIAPSLTHICLSSRMSIDLRDALAEGGDGLLPPTLRRVCILLDVCHRCTWGSKPSHCYRCHILAMASMDPRVVLLADPGEEVVGHKSCRTLVDEWQKRISGSEVFWEESDE</sequence>
<dbReference type="EMBL" id="KN832996">
    <property type="protein sequence ID" value="KIM82032.1"/>
    <property type="molecule type" value="Genomic_DNA"/>
</dbReference>
<organism evidence="1 2">
    <name type="scientific">Piloderma croceum (strain F 1598)</name>
    <dbReference type="NCBI Taxonomy" id="765440"/>
    <lineage>
        <taxon>Eukaryota</taxon>
        <taxon>Fungi</taxon>
        <taxon>Dikarya</taxon>
        <taxon>Basidiomycota</taxon>
        <taxon>Agaricomycotina</taxon>
        <taxon>Agaricomycetes</taxon>
        <taxon>Agaricomycetidae</taxon>
        <taxon>Atheliales</taxon>
        <taxon>Atheliaceae</taxon>
        <taxon>Piloderma</taxon>
    </lineage>
</organism>
<dbReference type="SUPFAM" id="SSF52047">
    <property type="entry name" value="RNI-like"/>
    <property type="match status" value="1"/>
</dbReference>
<dbReference type="Proteomes" id="UP000054166">
    <property type="component" value="Unassembled WGS sequence"/>
</dbReference>
<accession>A0A0C3BX69</accession>
<evidence type="ECO:0000313" key="2">
    <source>
        <dbReference type="Proteomes" id="UP000054166"/>
    </source>
</evidence>